<feature type="transmembrane region" description="Helical" evidence="1">
    <location>
        <begin position="70"/>
        <end position="90"/>
    </location>
</feature>
<protein>
    <recommendedName>
        <fullName evidence="4">DUF4345 domain-containing protein</fullName>
    </recommendedName>
</protein>
<organism evidence="2 3">
    <name type="scientific">Dietzia aerolata</name>
    <dbReference type="NCBI Taxonomy" id="595984"/>
    <lineage>
        <taxon>Bacteria</taxon>
        <taxon>Bacillati</taxon>
        <taxon>Actinomycetota</taxon>
        <taxon>Actinomycetes</taxon>
        <taxon>Mycobacteriales</taxon>
        <taxon>Dietziaceae</taxon>
        <taxon>Dietzia</taxon>
    </lineage>
</organism>
<keyword evidence="1" id="KW-0812">Transmembrane</keyword>
<evidence type="ECO:0000256" key="1">
    <source>
        <dbReference type="SAM" id="Phobius"/>
    </source>
</evidence>
<accession>A0ABV5JKP1</accession>
<feature type="transmembrane region" description="Helical" evidence="1">
    <location>
        <begin position="9"/>
        <end position="31"/>
    </location>
</feature>
<dbReference type="EMBL" id="JBHMDY010000001">
    <property type="protein sequence ID" value="MFB9258285.1"/>
    <property type="molecule type" value="Genomic_DNA"/>
</dbReference>
<proteinExistence type="predicted"/>
<gene>
    <name evidence="2" type="ORF">ACFFVD_00530</name>
</gene>
<evidence type="ECO:0008006" key="4">
    <source>
        <dbReference type="Google" id="ProtNLM"/>
    </source>
</evidence>
<dbReference type="Proteomes" id="UP001589700">
    <property type="component" value="Unassembled WGS sequence"/>
</dbReference>
<keyword evidence="3" id="KW-1185">Reference proteome</keyword>
<keyword evidence="1" id="KW-0472">Membrane</keyword>
<name>A0ABV5JKP1_9ACTN</name>
<feature type="transmembrane region" description="Helical" evidence="1">
    <location>
        <begin position="43"/>
        <end position="63"/>
    </location>
</feature>
<dbReference type="RefSeq" id="WP_182633305.1">
    <property type="nucleotide sequence ID" value="NZ_JAALDM010000265.1"/>
</dbReference>
<reference evidence="2 3" key="1">
    <citation type="submission" date="2024-09" db="EMBL/GenBank/DDBJ databases">
        <authorList>
            <person name="Sun Q."/>
            <person name="Mori K."/>
        </authorList>
    </citation>
    <scope>NUCLEOTIDE SEQUENCE [LARGE SCALE GENOMIC DNA]</scope>
    <source>
        <strain evidence="2 3">CCM 7659</strain>
    </source>
</reference>
<feature type="transmembrane region" description="Helical" evidence="1">
    <location>
        <begin position="96"/>
        <end position="117"/>
    </location>
</feature>
<keyword evidence="1" id="KW-1133">Transmembrane helix</keyword>
<comment type="caution">
    <text evidence="2">The sequence shown here is derived from an EMBL/GenBank/DDBJ whole genome shotgun (WGS) entry which is preliminary data.</text>
</comment>
<evidence type="ECO:0000313" key="2">
    <source>
        <dbReference type="EMBL" id="MFB9258285.1"/>
    </source>
</evidence>
<evidence type="ECO:0000313" key="3">
    <source>
        <dbReference type="Proteomes" id="UP001589700"/>
    </source>
</evidence>
<sequence>MATDRVHLLLYRTLLFTTAIVAAVLGVIAGLEAPTITPEYQLTGYWRAYGLLVFAALSAYLGATPPGAAVLWLVVIFHKLSMTMTALLLLRHDVTGAPTAAMIDGAMVLATLIALGLRFPAARAARAARAEREELLSGGGHPSCVRAGGVPTATESARLSLPHPLPAIAPRAA</sequence>